<dbReference type="EC" id="5.3.3.12" evidence="8"/>
<evidence type="ECO:0000256" key="8">
    <source>
        <dbReference type="ARBA" id="ARBA00038932"/>
    </source>
</evidence>
<evidence type="ECO:0000256" key="13">
    <source>
        <dbReference type="SAM" id="MobiDB-lite"/>
    </source>
</evidence>
<dbReference type="EC" id="5.3.2.1" evidence="9"/>
<feature type="compositionally biased region" description="Low complexity" evidence="13">
    <location>
        <begin position="306"/>
        <end position="317"/>
    </location>
</feature>
<keyword evidence="3" id="KW-0202">Cytokine</keyword>
<dbReference type="InterPro" id="IPR001398">
    <property type="entry name" value="Macrophage_inhib_fac"/>
</dbReference>
<dbReference type="SUPFAM" id="SSF55331">
    <property type="entry name" value="Tautomerase/MIF"/>
    <property type="match status" value="1"/>
</dbReference>
<evidence type="ECO:0000313" key="14">
    <source>
        <dbReference type="EMBL" id="QDS77825.1"/>
    </source>
</evidence>
<feature type="compositionally biased region" description="Polar residues" evidence="13">
    <location>
        <begin position="1"/>
        <end position="25"/>
    </location>
</feature>
<evidence type="ECO:0000256" key="9">
    <source>
        <dbReference type="ARBA" id="ARBA00039086"/>
    </source>
</evidence>
<evidence type="ECO:0000256" key="5">
    <source>
        <dbReference type="ARBA" id="ARBA00023235"/>
    </source>
</evidence>
<dbReference type="GO" id="GO:0050178">
    <property type="term" value="F:phenylpyruvate tautomerase activity"/>
    <property type="evidence" value="ECO:0007669"/>
    <property type="project" value="UniProtKB-EC"/>
</dbReference>
<evidence type="ECO:0000256" key="10">
    <source>
        <dbReference type="ARBA" id="ARBA00041631"/>
    </source>
</evidence>
<dbReference type="PANTHER" id="PTHR11954">
    <property type="entry name" value="D-DOPACHROME DECARBOXYLASE"/>
    <property type="match status" value="1"/>
</dbReference>
<sequence length="484" mass="52812">MPHSQTSSAEGSDMLSNSTRESTLSEFPVNKPFKSTTFHLPNRDITLDSPAVTGFTFTDLEPLKPLEPTKPDSSAHRAHAFVPLTQPEEQEGNMMGSGVTEASKRRTQYYEDSFAYKDGHGQSAKERIQKDSPVVAELKTNVIIKDEFTVVTNLSQHLSERYRRPESAIMINVIHSACLMMAGSFEPAYLLTITAIPSELQPVTNKRNAYLIQHFIADTLHVPSSRGVIRFQDLPEQKLGTNGSTVAGEMERLEKAQAEESNGVGHSVTSKSSRKSLIDSKRKSILGRTVEKKTELKPEASELERAASMQSAQSVQSPETVEAEPLPAPSARQSPPPAPTSTTSNGTTTGTAQALKMHRLSSSKNTIAANGHFSLSLETNKLPTRPQTANRPSSMSTTMSASQFSALNPRPSSSRRHASNMTGSVKDFPAPPPIPADDAGTPKMRRLRRSCGDVTFKFGKKFRNLSSLLENEELDDASSVKAFL</sequence>
<proteinExistence type="inferred from homology"/>
<evidence type="ECO:0000256" key="4">
    <source>
        <dbReference type="ARBA" id="ARBA00022525"/>
    </source>
</evidence>
<feature type="compositionally biased region" description="Low complexity" evidence="13">
    <location>
        <begin position="340"/>
        <end position="350"/>
    </location>
</feature>
<reference evidence="14 15" key="1">
    <citation type="submission" date="2019-07" db="EMBL/GenBank/DDBJ databases">
        <title>Finished genome of Venturia effusa.</title>
        <authorList>
            <person name="Young C.A."/>
            <person name="Cox M.P."/>
            <person name="Ganley A.R.D."/>
            <person name="David W.J."/>
        </authorList>
    </citation>
    <scope>NUCLEOTIDE SEQUENCE [LARGE SCALE GENOMIC DNA]</scope>
    <source>
        <strain evidence="15">albino</strain>
    </source>
</reference>
<dbReference type="EMBL" id="CP042202">
    <property type="protein sequence ID" value="QDS77825.1"/>
    <property type="molecule type" value="Genomic_DNA"/>
</dbReference>
<dbReference type="OrthoDB" id="255819at2759"/>
<dbReference type="GO" id="GO:0004167">
    <property type="term" value="F:dopachrome isomerase activity"/>
    <property type="evidence" value="ECO:0007669"/>
    <property type="project" value="UniProtKB-EC"/>
</dbReference>
<evidence type="ECO:0000256" key="6">
    <source>
        <dbReference type="ARBA" id="ARBA00036735"/>
    </source>
</evidence>
<comment type="catalytic activity">
    <reaction evidence="6">
        <text>3-phenylpyruvate = enol-phenylpyruvate</text>
        <dbReference type="Rhea" id="RHEA:17097"/>
        <dbReference type="ChEBI" id="CHEBI:16815"/>
        <dbReference type="ChEBI" id="CHEBI:18005"/>
        <dbReference type="EC" id="5.3.2.1"/>
    </reaction>
</comment>
<comment type="catalytic activity">
    <reaction evidence="7">
        <text>L-dopachrome = 5,6-dihydroxyindole-2-carboxylate</text>
        <dbReference type="Rhea" id="RHEA:13041"/>
        <dbReference type="ChEBI" id="CHEBI:16875"/>
        <dbReference type="ChEBI" id="CHEBI:57509"/>
        <dbReference type="EC" id="5.3.3.12"/>
    </reaction>
</comment>
<keyword evidence="4" id="KW-0964">Secreted</keyword>
<feature type="region of interest" description="Disordered" evidence="13">
    <location>
        <begin position="377"/>
        <end position="443"/>
    </location>
</feature>
<feature type="region of interest" description="Disordered" evidence="13">
    <location>
        <begin position="1"/>
        <end position="34"/>
    </location>
</feature>
<dbReference type="STRING" id="50376.A0A517LQ98"/>
<keyword evidence="5" id="KW-0413">Isomerase</keyword>
<gene>
    <name evidence="14" type="ORF">FKW77_006113</name>
</gene>
<evidence type="ECO:0000256" key="2">
    <source>
        <dbReference type="ARBA" id="ARBA00005851"/>
    </source>
</evidence>
<evidence type="ECO:0000256" key="1">
    <source>
        <dbReference type="ARBA" id="ARBA00004613"/>
    </source>
</evidence>
<dbReference type="InterPro" id="IPR014347">
    <property type="entry name" value="Tautomerase/MIF_sf"/>
</dbReference>
<name>A0A517LQ98_9PEZI</name>
<comment type="similarity">
    <text evidence="2">Belongs to the MIF family.</text>
</comment>
<organism evidence="14 15">
    <name type="scientific">Venturia effusa</name>
    <dbReference type="NCBI Taxonomy" id="50376"/>
    <lineage>
        <taxon>Eukaryota</taxon>
        <taxon>Fungi</taxon>
        <taxon>Dikarya</taxon>
        <taxon>Ascomycota</taxon>
        <taxon>Pezizomycotina</taxon>
        <taxon>Dothideomycetes</taxon>
        <taxon>Pleosporomycetidae</taxon>
        <taxon>Venturiales</taxon>
        <taxon>Venturiaceae</taxon>
        <taxon>Venturia</taxon>
    </lineage>
</organism>
<evidence type="ECO:0000256" key="11">
    <source>
        <dbReference type="ARBA" id="ARBA00041912"/>
    </source>
</evidence>
<evidence type="ECO:0000313" key="15">
    <source>
        <dbReference type="Proteomes" id="UP000316270"/>
    </source>
</evidence>
<dbReference type="AlphaFoldDB" id="A0A517LQ98"/>
<evidence type="ECO:0000256" key="3">
    <source>
        <dbReference type="ARBA" id="ARBA00022514"/>
    </source>
</evidence>
<feature type="region of interest" description="Disordered" evidence="13">
    <location>
        <begin position="257"/>
        <end position="350"/>
    </location>
</feature>
<dbReference type="Pfam" id="PF01187">
    <property type="entry name" value="MIF"/>
    <property type="match status" value="1"/>
</dbReference>
<dbReference type="PANTHER" id="PTHR11954:SF6">
    <property type="entry name" value="MACROPHAGE MIGRATION INHIBITORY FACTOR"/>
    <property type="match status" value="1"/>
</dbReference>
<protein>
    <recommendedName>
        <fullName evidence="12">L-dopachrome isomerase</fullName>
        <ecNumber evidence="9">5.3.2.1</ecNumber>
        <ecNumber evidence="8">5.3.3.12</ecNumber>
    </recommendedName>
    <alternativeName>
        <fullName evidence="10">L-dopachrome tautomerase</fullName>
    </alternativeName>
    <alternativeName>
        <fullName evidence="11">Phenylpyruvate tautomerase</fullName>
    </alternativeName>
</protein>
<dbReference type="Gene3D" id="3.30.429.10">
    <property type="entry name" value="Macrophage Migration Inhibitory Factor"/>
    <property type="match status" value="1"/>
</dbReference>
<evidence type="ECO:0000256" key="7">
    <source>
        <dbReference type="ARBA" id="ARBA00036823"/>
    </source>
</evidence>
<comment type="subcellular location">
    <subcellularLocation>
        <location evidence="1">Secreted</location>
    </subcellularLocation>
</comment>
<accession>A0A517LQ98</accession>
<keyword evidence="15" id="KW-1185">Reference proteome</keyword>
<dbReference type="Proteomes" id="UP000316270">
    <property type="component" value="Chromosome 18"/>
</dbReference>
<feature type="compositionally biased region" description="Polar residues" evidence="13">
    <location>
        <begin position="377"/>
        <end position="412"/>
    </location>
</feature>
<evidence type="ECO:0000256" key="12">
    <source>
        <dbReference type="ARBA" id="ARBA00042730"/>
    </source>
</evidence>
<dbReference type="GO" id="GO:0005576">
    <property type="term" value="C:extracellular region"/>
    <property type="evidence" value="ECO:0007669"/>
    <property type="project" value="UniProtKB-SubCell"/>
</dbReference>
<feature type="compositionally biased region" description="Basic and acidic residues" evidence="13">
    <location>
        <begin position="289"/>
        <end position="305"/>
    </location>
</feature>